<dbReference type="RefSeq" id="XP_056578895.1">
    <property type="nucleotide sequence ID" value="XM_056722645.1"/>
</dbReference>
<keyword evidence="2" id="KW-1185">Reference proteome</keyword>
<protein>
    <submittedName>
        <fullName evidence="1">Uncharacterized protein</fullName>
    </submittedName>
</protein>
<dbReference type="EMBL" id="JAPZBT010000002">
    <property type="protein sequence ID" value="KAJ5372909.1"/>
    <property type="molecule type" value="Genomic_DNA"/>
</dbReference>
<evidence type="ECO:0000313" key="1">
    <source>
        <dbReference type="EMBL" id="KAJ5372909.1"/>
    </source>
</evidence>
<accession>A0A9W9V9U9</accession>
<name>A0A9W9V9U9_9EURO</name>
<organism evidence="1 2">
    <name type="scientific">Penicillium concentricum</name>
    <dbReference type="NCBI Taxonomy" id="293559"/>
    <lineage>
        <taxon>Eukaryota</taxon>
        <taxon>Fungi</taxon>
        <taxon>Dikarya</taxon>
        <taxon>Ascomycota</taxon>
        <taxon>Pezizomycotina</taxon>
        <taxon>Eurotiomycetes</taxon>
        <taxon>Eurotiomycetidae</taxon>
        <taxon>Eurotiales</taxon>
        <taxon>Aspergillaceae</taxon>
        <taxon>Penicillium</taxon>
    </lineage>
</organism>
<proteinExistence type="predicted"/>
<dbReference type="Proteomes" id="UP001147752">
    <property type="component" value="Unassembled WGS sequence"/>
</dbReference>
<dbReference type="SUPFAM" id="SSF48403">
    <property type="entry name" value="Ankyrin repeat"/>
    <property type="match status" value="1"/>
</dbReference>
<dbReference type="InterPro" id="IPR036770">
    <property type="entry name" value="Ankyrin_rpt-contain_sf"/>
</dbReference>
<reference evidence="1" key="2">
    <citation type="journal article" date="2023" name="IMA Fungus">
        <title>Comparative genomic study of the Penicillium genus elucidates a diverse pangenome and 15 lateral gene transfer events.</title>
        <authorList>
            <person name="Petersen C."/>
            <person name="Sorensen T."/>
            <person name="Nielsen M.R."/>
            <person name="Sondergaard T.E."/>
            <person name="Sorensen J.L."/>
            <person name="Fitzpatrick D.A."/>
            <person name="Frisvad J.C."/>
            <person name="Nielsen K.L."/>
        </authorList>
    </citation>
    <scope>NUCLEOTIDE SEQUENCE</scope>
    <source>
        <strain evidence="1">IBT 3081</strain>
    </source>
</reference>
<evidence type="ECO:0000313" key="2">
    <source>
        <dbReference type="Proteomes" id="UP001147752"/>
    </source>
</evidence>
<comment type="caution">
    <text evidence="1">The sequence shown here is derived from an EMBL/GenBank/DDBJ whole genome shotgun (WGS) entry which is preliminary data.</text>
</comment>
<dbReference type="AlphaFoldDB" id="A0A9W9V9U9"/>
<reference evidence="1" key="1">
    <citation type="submission" date="2022-12" db="EMBL/GenBank/DDBJ databases">
        <authorList>
            <person name="Petersen C."/>
        </authorList>
    </citation>
    <scope>NUCLEOTIDE SEQUENCE</scope>
    <source>
        <strain evidence="1">IBT 3081</strain>
    </source>
</reference>
<dbReference type="OrthoDB" id="426293at2759"/>
<dbReference type="GeneID" id="81461828"/>
<gene>
    <name evidence="1" type="ORF">N7517_004915</name>
</gene>
<sequence>MIDAIRQDDTLFTTELLFHGLRLSPNYAMEAAKAKAKNVLETFFEKGWDSNNPISRAQPPVLWVSSFVAQDQDMTIWLLDRGANPNQRCDIDLTPLSYADRYASVSTIKLLLRRGNMQHAQLLFHAVERESETFEVLQLLLK</sequence>
<dbReference type="Gene3D" id="1.25.40.20">
    <property type="entry name" value="Ankyrin repeat-containing domain"/>
    <property type="match status" value="1"/>
</dbReference>